<dbReference type="InterPro" id="IPR001005">
    <property type="entry name" value="SANT/Myb"/>
</dbReference>
<dbReference type="PROSITE" id="PS50090">
    <property type="entry name" value="MYB_LIKE"/>
    <property type="match status" value="1"/>
</dbReference>
<dbReference type="SMART" id="SM00717">
    <property type="entry name" value="SANT"/>
    <property type="match status" value="1"/>
</dbReference>
<dbReference type="Gene3D" id="1.10.10.60">
    <property type="entry name" value="Homeodomain-like"/>
    <property type="match status" value="1"/>
</dbReference>
<dbReference type="OrthoDB" id="4190049at2759"/>
<dbReference type="CDD" id="cd00167">
    <property type="entry name" value="SANT"/>
    <property type="match status" value="1"/>
</dbReference>
<dbReference type="InterPro" id="IPR017930">
    <property type="entry name" value="Myb_dom"/>
</dbReference>
<accession>A0A8A1M777</accession>
<proteinExistence type="predicted"/>
<evidence type="ECO:0000313" key="5">
    <source>
        <dbReference type="Proteomes" id="UP000663671"/>
    </source>
</evidence>
<gene>
    <name evidence="4" type="ORF">I7I51_04536</name>
</gene>
<evidence type="ECO:0008006" key="6">
    <source>
        <dbReference type="Google" id="ProtNLM"/>
    </source>
</evidence>
<dbReference type="SUPFAM" id="SSF46689">
    <property type="entry name" value="Homeodomain-like"/>
    <property type="match status" value="1"/>
</dbReference>
<dbReference type="Proteomes" id="UP000663671">
    <property type="component" value="Chromosome 5"/>
</dbReference>
<reference evidence="4" key="1">
    <citation type="submission" date="2021-01" db="EMBL/GenBank/DDBJ databases">
        <title>Chromosome-level genome assembly of a human fungal pathogen reveals clustering of transcriptionally co-regulated genes.</title>
        <authorList>
            <person name="Voorhies M."/>
            <person name="Cohen S."/>
            <person name="Shea T.P."/>
            <person name="Petrus S."/>
            <person name="Munoz J.F."/>
            <person name="Poplawski S."/>
            <person name="Goldman W.E."/>
            <person name="Michael T."/>
            <person name="Cuomo C.A."/>
            <person name="Sil A."/>
            <person name="Beyhan S."/>
        </authorList>
    </citation>
    <scope>NUCLEOTIDE SEQUENCE</scope>
    <source>
        <strain evidence="4">WU24</strain>
    </source>
</reference>
<dbReference type="PROSITE" id="PS51294">
    <property type="entry name" value="HTH_MYB"/>
    <property type="match status" value="1"/>
</dbReference>
<feature type="compositionally biased region" description="Polar residues" evidence="1">
    <location>
        <begin position="1"/>
        <end position="10"/>
    </location>
</feature>
<organism evidence="4 5">
    <name type="scientific">Ajellomyces capsulatus</name>
    <name type="common">Darling's disease fungus</name>
    <name type="synonym">Histoplasma capsulatum</name>
    <dbReference type="NCBI Taxonomy" id="5037"/>
    <lineage>
        <taxon>Eukaryota</taxon>
        <taxon>Fungi</taxon>
        <taxon>Dikarya</taxon>
        <taxon>Ascomycota</taxon>
        <taxon>Pezizomycotina</taxon>
        <taxon>Eurotiomycetes</taxon>
        <taxon>Eurotiomycetidae</taxon>
        <taxon>Onygenales</taxon>
        <taxon>Ajellomycetaceae</taxon>
        <taxon>Histoplasma</taxon>
    </lineage>
</organism>
<evidence type="ECO:0000313" key="4">
    <source>
        <dbReference type="EMBL" id="QSS62358.1"/>
    </source>
</evidence>
<evidence type="ECO:0000259" key="3">
    <source>
        <dbReference type="PROSITE" id="PS51294"/>
    </source>
</evidence>
<dbReference type="VEuPathDB" id="FungiDB:I7I51_04536"/>
<evidence type="ECO:0000259" key="2">
    <source>
        <dbReference type="PROSITE" id="PS50090"/>
    </source>
</evidence>
<feature type="domain" description="Myb-like" evidence="2">
    <location>
        <begin position="33"/>
        <end position="82"/>
    </location>
</feature>
<feature type="domain" description="HTH myb-type" evidence="3">
    <location>
        <begin position="33"/>
        <end position="86"/>
    </location>
</feature>
<evidence type="ECO:0000256" key="1">
    <source>
        <dbReference type="SAM" id="MobiDB-lite"/>
    </source>
</evidence>
<sequence>MAPTIQNLAQNKPIAPKPRAPDVQSDSTQARQISDKKRPKWSSEEDVLIIELRQRGMAWGDISKELPGRSALSCRLHYQNYLERRRLLKLCTGNWENKKWRDDLGQFRSHSLNPHQNAHVPFSSLPLRNSTPYSKGTAATQLLSQRWVILRRGIGCGWRDYRCRGFIPIIAVQLGFDTAAFDSNFVNIASDTSMGNVEGRGRFSEPAQFALIHPIPETVSSSLRVRKMVRSFTVTPRLSGKRTISVDGGLKMIFASRMELESIVTSQAKLPETLSHRESRELCKTIELIYARLIIAEDIISALEAGHYLDEAFGGRICSLRDIKQRLQPYQQHDRHKSRPHLHKCIMTTGQSSPHLLSAKQTFTSANCGPH</sequence>
<dbReference type="EMBL" id="CP069111">
    <property type="protein sequence ID" value="QSS62358.1"/>
    <property type="molecule type" value="Genomic_DNA"/>
</dbReference>
<name>A0A8A1M777_AJECA</name>
<dbReference type="InterPro" id="IPR009057">
    <property type="entry name" value="Homeodomain-like_sf"/>
</dbReference>
<dbReference type="Pfam" id="PF00249">
    <property type="entry name" value="Myb_DNA-binding"/>
    <property type="match status" value="1"/>
</dbReference>
<feature type="region of interest" description="Disordered" evidence="1">
    <location>
        <begin position="1"/>
        <end position="39"/>
    </location>
</feature>
<protein>
    <recommendedName>
        <fullName evidence="6">MYB DNA-binding domain-containing protein</fullName>
    </recommendedName>
</protein>
<dbReference type="AlphaFoldDB" id="A0A8A1M777"/>